<dbReference type="RefSeq" id="WP_106473225.1">
    <property type="nucleotide sequence ID" value="NZ_CP027665.1"/>
</dbReference>
<dbReference type="SUPFAM" id="SSF46894">
    <property type="entry name" value="C-terminal effector domain of the bipartite response regulators"/>
    <property type="match status" value="1"/>
</dbReference>
<dbReference type="PRINTS" id="PR00038">
    <property type="entry name" value="HTHLUXR"/>
</dbReference>
<name>A0A2S0MSP9_9RHOB</name>
<keyword evidence="2" id="KW-0238">DNA-binding</keyword>
<evidence type="ECO:0000256" key="1">
    <source>
        <dbReference type="ARBA" id="ARBA00023015"/>
    </source>
</evidence>
<keyword evidence="3" id="KW-0804">Transcription</keyword>
<protein>
    <submittedName>
        <fullName evidence="5">Helix-turn-helix transcriptional regulator</fullName>
    </submittedName>
</protein>
<dbReference type="PANTHER" id="PTHR44688">
    <property type="entry name" value="DNA-BINDING TRANSCRIPTIONAL ACTIVATOR DEVR_DOSR"/>
    <property type="match status" value="1"/>
</dbReference>
<organism evidence="5 6">
    <name type="scientific">Pukyongiella litopenaei</name>
    <dbReference type="NCBI Taxonomy" id="2605946"/>
    <lineage>
        <taxon>Bacteria</taxon>
        <taxon>Pseudomonadati</taxon>
        <taxon>Pseudomonadota</taxon>
        <taxon>Alphaproteobacteria</taxon>
        <taxon>Rhodobacterales</taxon>
        <taxon>Paracoccaceae</taxon>
        <taxon>Pukyongiella</taxon>
    </lineage>
</organism>
<evidence type="ECO:0000313" key="5">
    <source>
        <dbReference type="EMBL" id="AVO38915.1"/>
    </source>
</evidence>
<keyword evidence="6" id="KW-1185">Reference proteome</keyword>
<accession>A0A2S0MSP9</accession>
<evidence type="ECO:0000256" key="3">
    <source>
        <dbReference type="ARBA" id="ARBA00023163"/>
    </source>
</evidence>
<dbReference type="InterPro" id="IPR000792">
    <property type="entry name" value="Tscrpt_reg_LuxR_C"/>
</dbReference>
<dbReference type="InterPro" id="IPR036388">
    <property type="entry name" value="WH-like_DNA-bd_sf"/>
</dbReference>
<dbReference type="Gene3D" id="1.10.10.10">
    <property type="entry name" value="Winged helix-like DNA-binding domain superfamily/Winged helix DNA-binding domain"/>
    <property type="match status" value="1"/>
</dbReference>
<dbReference type="Proteomes" id="UP000237655">
    <property type="component" value="Chromosome"/>
</dbReference>
<dbReference type="AlphaFoldDB" id="A0A2S0MSP9"/>
<dbReference type="EMBL" id="CP027665">
    <property type="protein sequence ID" value="AVO38915.1"/>
    <property type="molecule type" value="Genomic_DNA"/>
</dbReference>
<evidence type="ECO:0000259" key="4">
    <source>
        <dbReference type="PROSITE" id="PS50043"/>
    </source>
</evidence>
<feature type="domain" description="HTH luxR-type" evidence="4">
    <location>
        <begin position="193"/>
        <end position="258"/>
    </location>
</feature>
<proteinExistence type="predicted"/>
<gene>
    <name evidence="5" type="ORF">C6Y53_15195</name>
</gene>
<dbReference type="KEGG" id="thas:C6Y53_15195"/>
<evidence type="ECO:0000256" key="2">
    <source>
        <dbReference type="ARBA" id="ARBA00023125"/>
    </source>
</evidence>
<keyword evidence="1" id="KW-0805">Transcription regulation</keyword>
<dbReference type="SMART" id="SM00421">
    <property type="entry name" value="HTH_LUXR"/>
    <property type="match status" value="1"/>
</dbReference>
<dbReference type="Pfam" id="PF00196">
    <property type="entry name" value="GerE"/>
    <property type="match status" value="1"/>
</dbReference>
<reference evidence="6" key="1">
    <citation type="submission" date="2018-03" db="EMBL/GenBank/DDBJ databases">
        <title>Genomic analysis of the strain SH-1 isolated from shrimp intestine.</title>
        <authorList>
            <person name="Kim Y.-S."/>
            <person name="Kim S.-E."/>
            <person name="Kim K.-H."/>
        </authorList>
    </citation>
    <scope>NUCLEOTIDE SEQUENCE [LARGE SCALE GENOMIC DNA]</scope>
    <source>
        <strain evidence="6">SH-1</strain>
    </source>
</reference>
<dbReference type="GO" id="GO:0003677">
    <property type="term" value="F:DNA binding"/>
    <property type="evidence" value="ECO:0007669"/>
    <property type="project" value="UniProtKB-KW"/>
</dbReference>
<dbReference type="GO" id="GO:0006355">
    <property type="term" value="P:regulation of DNA-templated transcription"/>
    <property type="evidence" value="ECO:0007669"/>
    <property type="project" value="InterPro"/>
</dbReference>
<evidence type="ECO:0000313" key="6">
    <source>
        <dbReference type="Proteomes" id="UP000237655"/>
    </source>
</evidence>
<dbReference type="PROSITE" id="PS50043">
    <property type="entry name" value="HTH_LUXR_2"/>
    <property type="match status" value="1"/>
</dbReference>
<dbReference type="CDD" id="cd06170">
    <property type="entry name" value="LuxR_C_like"/>
    <property type="match status" value="1"/>
</dbReference>
<dbReference type="PANTHER" id="PTHR44688:SF16">
    <property type="entry name" value="DNA-BINDING TRANSCRIPTIONAL ACTIVATOR DEVR_DOSR"/>
    <property type="match status" value="1"/>
</dbReference>
<sequence length="265" mass="29497">MTTAPDASDWPDTLPPVIDALHSAEFFPRMTRFLGGLAPFSGIFITRLFRDAPPRHVYDTVRIERRAAVIDQYLDSAYLLDPFYDAFRKGNVDCAHRLRDVAPDRFTRSTYYQHYYRNIDLRDELGLLLALPDGSVAFYSIGRPGRERRFSSRALAAFRTALPLVTSLTAKHLLHQPRPDLPGPAQVIDDALIGFGAGVLTAREREVAELILKGHSSASISDRTGTAVGTVKIHRKNLYRKLGVSSQSELFASFLGRVLAGRDGP</sequence>
<dbReference type="InterPro" id="IPR016032">
    <property type="entry name" value="Sig_transdc_resp-reg_C-effctor"/>
</dbReference>